<sequence length="88" mass="9468">MPEDPLPPACSPCPLKGVLLGTRRTPFRGQGVLQQARGQGVLQQARAQGACSKLGSSGYYSPANNRFIVFIGKNILVPFTNSINSYFL</sequence>
<organism evidence="1 2">
    <name type="scientific">Dyadobacter linearis</name>
    <dbReference type="NCBI Taxonomy" id="2823330"/>
    <lineage>
        <taxon>Bacteria</taxon>
        <taxon>Pseudomonadati</taxon>
        <taxon>Bacteroidota</taxon>
        <taxon>Cytophagia</taxon>
        <taxon>Cytophagales</taxon>
        <taxon>Spirosomataceae</taxon>
        <taxon>Dyadobacter</taxon>
    </lineage>
</organism>
<keyword evidence="2" id="KW-1185">Reference proteome</keyword>
<reference evidence="1 2" key="1">
    <citation type="submission" date="2021-04" db="EMBL/GenBank/DDBJ databases">
        <authorList>
            <person name="Rodrigo-Torres L."/>
            <person name="Arahal R. D."/>
            <person name="Lucena T."/>
        </authorList>
    </citation>
    <scope>NUCLEOTIDE SEQUENCE [LARGE SCALE GENOMIC DNA]</scope>
    <source>
        <strain evidence="1 2">CECT 9623</strain>
    </source>
</reference>
<name>A0ABM8UK24_9BACT</name>
<accession>A0ABM8UK24</accession>
<evidence type="ECO:0000313" key="2">
    <source>
        <dbReference type="Proteomes" id="UP000679725"/>
    </source>
</evidence>
<gene>
    <name evidence="1" type="ORF">DYBT9623_00575</name>
</gene>
<proteinExistence type="predicted"/>
<evidence type="ECO:0000313" key="1">
    <source>
        <dbReference type="EMBL" id="CAG5067848.1"/>
    </source>
</evidence>
<dbReference type="Proteomes" id="UP000679725">
    <property type="component" value="Unassembled WGS sequence"/>
</dbReference>
<comment type="caution">
    <text evidence="1">The sequence shown here is derived from an EMBL/GenBank/DDBJ whole genome shotgun (WGS) entry which is preliminary data.</text>
</comment>
<protein>
    <submittedName>
        <fullName evidence="1">Uncharacterized protein</fullName>
    </submittedName>
</protein>
<dbReference type="EMBL" id="CAJRAU010000001">
    <property type="protein sequence ID" value="CAG5067848.1"/>
    <property type="molecule type" value="Genomic_DNA"/>
</dbReference>